<dbReference type="OrthoDB" id="215220at2"/>
<name>A0A517SAI1_9PLAN</name>
<dbReference type="AlphaFoldDB" id="A0A517SAI1"/>
<organism evidence="1 2">
    <name type="scientific">Caulifigura coniformis</name>
    <dbReference type="NCBI Taxonomy" id="2527983"/>
    <lineage>
        <taxon>Bacteria</taxon>
        <taxon>Pseudomonadati</taxon>
        <taxon>Planctomycetota</taxon>
        <taxon>Planctomycetia</taxon>
        <taxon>Planctomycetales</taxon>
        <taxon>Planctomycetaceae</taxon>
        <taxon>Caulifigura</taxon>
    </lineage>
</organism>
<sequence>MRHWRSALAYTGVLTLGYLAGASGVSPFRPAAAQDKALSKPNAKLSAAIIALSEAADSQKTDGNYEAITQGVNSFLVLSGGGNARADLESGSGVDPETYGALYAGQAIPELADQITKDDNGRLTFNGQVIQMYSKSKLQRVYANRLKLAGTR</sequence>
<gene>
    <name evidence="1" type="ORF">Pan44_11600</name>
</gene>
<dbReference type="InParanoid" id="A0A517SAI1"/>
<evidence type="ECO:0000313" key="2">
    <source>
        <dbReference type="Proteomes" id="UP000315700"/>
    </source>
</evidence>
<evidence type="ECO:0000313" key="1">
    <source>
        <dbReference type="EMBL" id="QDT53145.1"/>
    </source>
</evidence>
<dbReference type="EMBL" id="CP036271">
    <property type="protein sequence ID" value="QDT53145.1"/>
    <property type="molecule type" value="Genomic_DNA"/>
</dbReference>
<accession>A0A517SAI1</accession>
<keyword evidence="2" id="KW-1185">Reference proteome</keyword>
<dbReference type="RefSeq" id="WP_145028112.1">
    <property type="nucleotide sequence ID" value="NZ_CP036271.1"/>
</dbReference>
<dbReference type="Proteomes" id="UP000315700">
    <property type="component" value="Chromosome"/>
</dbReference>
<dbReference type="KEGG" id="ccos:Pan44_11600"/>
<protein>
    <submittedName>
        <fullName evidence="1">Uncharacterized protein</fullName>
    </submittedName>
</protein>
<proteinExistence type="predicted"/>
<reference evidence="1 2" key="1">
    <citation type="submission" date="2019-02" db="EMBL/GenBank/DDBJ databases">
        <title>Deep-cultivation of Planctomycetes and their phenomic and genomic characterization uncovers novel biology.</title>
        <authorList>
            <person name="Wiegand S."/>
            <person name="Jogler M."/>
            <person name="Boedeker C."/>
            <person name="Pinto D."/>
            <person name="Vollmers J."/>
            <person name="Rivas-Marin E."/>
            <person name="Kohn T."/>
            <person name="Peeters S.H."/>
            <person name="Heuer A."/>
            <person name="Rast P."/>
            <person name="Oberbeckmann S."/>
            <person name="Bunk B."/>
            <person name="Jeske O."/>
            <person name="Meyerdierks A."/>
            <person name="Storesund J.E."/>
            <person name="Kallscheuer N."/>
            <person name="Luecker S."/>
            <person name="Lage O.M."/>
            <person name="Pohl T."/>
            <person name="Merkel B.J."/>
            <person name="Hornburger P."/>
            <person name="Mueller R.-W."/>
            <person name="Bruemmer F."/>
            <person name="Labrenz M."/>
            <person name="Spormann A.M."/>
            <person name="Op den Camp H."/>
            <person name="Overmann J."/>
            <person name="Amann R."/>
            <person name="Jetten M.S.M."/>
            <person name="Mascher T."/>
            <person name="Medema M.H."/>
            <person name="Devos D.P."/>
            <person name="Kaster A.-K."/>
            <person name="Ovreas L."/>
            <person name="Rohde M."/>
            <person name="Galperin M.Y."/>
            <person name="Jogler C."/>
        </authorList>
    </citation>
    <scope>NUCLEOTIDE SEQUENCE [LARGE SCALE GENOMIC DNA]</scope>
    <source>
        <strain evidence="1 2">Pan44</strain>
    </source>
</reference>